<feature type="domain" description="PCIF1 WW" evidence="2">
    <location>
        <begin position="524"/>
        <end position="694"/>
    </location>
</feature>
<accession>A0AAV2Q2M9</accession>
<dbReference type="InterPro" id="IPR029048">
    <property type="entry name" value="HSP70_C_sf"/>
</dbReference>
<dbReference type="GO" id="GO:0016422">
    <property type="term" value="F:mRNA (2'-O-methyladenosine-N6-)-methyltransferase activity"/>
    <property type="evidence" value="ECO:0007669"/>
    <property type="project" value="InterPro"/>
</dbReference>
<reference evidence="3 4" key="1">
    <citation type="submission" date="2024-05" db="EMBL/GenBank/DDBJ databases">
        <authorList>
            <person name="Wallberg A."/>
        </authorList>
    </citation>
    <scope>NUCLEOTIDE SEQUENCE [LARGE SCALE GENOMIC DNA]</scope>
</reference>
<dbReference type="EMBL" id="CAXKWB010002702">
    <property type="protein sequence ID" value="CAL4067451.1"/>
    <property type="molecule type" value="Genomic_DNA"/>
</dbReference>
<evidence type="ECO:0000259" key="2">
    <source>
        <dbReference type="Pfam" id="PF12237"/>
    </source>
</evidence>
<dbReference type="InterPro" id="IPR039881">
    <property type="entry name" value="PCIF1-like"/>
</dbReference>
<feature type="compositionally biased region" description="Basic and acidic residues" evidence="1">
    <location>
        <begin position="739"/>
        <end position="762"/>
    </location>
</feature>
<dbReference type="Proteomes" id="UP001497623">
    <property type="component" value="Unassembled WGS sequence"/>
</dbReference>
<feature type="region of interest" description="Disordered" evidence="1">
    <location>
        <begin position="148"/>
        <end position="187"/>
    </location>
</feature>
<sequence length="821" mass="94016">MLLAHSWELIEINDNCGLGEFKQCANFPFHKSKRSISSAVTLGHQRSPEVKRENTTQSKPPIYSNEHSSQMRYQHNPLSALSQRASQGSMGGRRPPKASQRLPKGAGRSTMPRTMSKINWANYWLKTNPLLQLWQLRVREIAFNHPSIKRPYGYHSPAKSGRSPPKSYCFPVSPDLQIRSPDNKTKKKTLNLRDLEKNPSSSSSTILPINCRSHGSRSKIIFQPKPSLKVGPELMPTCENPGAQVVKRFTGPWDLEVPTNVIMFERPPITLPQPHPSVEVLRGQLVAKLRQGYQEMCLAREGIDAPRDSFNRWLMERKVVDQGWDPLLPSQCFPEVSQAMYREIMNDIPIKLQRPKFTGEARKQLSKYAEAAKRMIEISRNASQESRKIVKWNVEDTFQWLRRTVGATFDDYMDRLAHLKRQCQPHLTEAAKQSVEGICTKIYTLSAEHAKKIREKHLQILEENNIREVGVPAVSGLRKVWCYPIQFTTPSPRAPAIDFMQDKDSTCLRYNGEALRINTMYFHKLEQLYRYNCFDDRKFELFLPRVWCLLKRYHTLLGTNPQEHGAKTGSQVICNHQHIFLVVTLGHKLNAYINRLIRIFSGMRLFFEKIWPILDFKPVCGSFEANPPFCEELMEQTVRHFEKLLSESQEPLSFIVFIPEWREPAPSALLHLEASRFNRKQIVLLAYEHEYRHGFQHFMPKSEIVQKSSHGTVAVWLQNDAGFARWGPTPDKVDILLDAYRPGRERDRDRQEMLSPPRRDGAPEVPPPYAEVKREPTTLATSPVTIPPGTTAVPTAPTTPTTPTTLPLPPPQPSSLAPATT</sequence>
<feature type="non-terminal residue" evidence="3">
    <location>
        <position position="821"/>
    </location>
</feature>
<dbReference type="Gene3D" id="1.20.1270.10">
    <property type="match status" value="1"/>
</dbReference>
<feature type="compositionally biased region" description="Low complexity" evidence="1">
    <location>
        <begin position="783"/>
        <end position="805"/>
    </location>
</feature>
<dbReference type="InterPro" id="IPR022035">
    <property type="entry name" value="PCIF1_WW"/>
</dbReference>
<name>A0AAV2Q2M9_MEGNR</name>
<feature type="region of interest" description="Disordered" evidence="1">
    <location>
        <begin position="739"/>
        <end position="821"/>
    </location>
</feature>
<proteinExistence type="predicted"/>
<dbReference type="GO" id="GO:0005634">
    <property type="term" value="C:nucleus"/>
    <property type="evidence" value="ECO:0007669"/>
    <property type="project" value="TreeGrafter"/>
</dbReference>
<comment type="caution">
    <text evidence="3">The sequence shown here is derived from an EMBL/GenBank/DDBJ whole genome shotgun (WGS) entry which is preliminary data.</text>
</comment>
<organism evidence="3 4">
    <name type="scientific">Meganyctiphanes norvegica</name>
    <name type="common">Northern krill</name>
    <name type="synonym">Thysanopoda norvegica</name>
    <dbReference type="NCBI Taxonomy" id="48144"/>
    <lineage>
        <taxon>Eukaryota</taxon>
        <taxon>Metazoa</taxon>
        <taxon>Ecdysozoa</taxon>
        <taxon>Arthropoda</taxon>
        <taxon>Crustacea</taxon>
        <taxon>Multicrustacea</taxon>
        <taxon>Malacostraca</taxon>
        <taxon>Eumalacostraca</taxon>
        <taxon>Eucarida</taxon>
        <taxon>Euphausiacea</taxon>
        <taxon>Euphausiidae</taxon>
        <taxon>Meganyctiphanes</taxon>
    </lineage>
</organism>
<feature type="compositionally biased region" description="Polar residues" evidence="1">
    <location>
        <begin position="55"/>
        <end position="88"/>
    </location>
</feature>
<gene>
    <name evidence="3" type="ORF">MNOR_LOCUS6505</name>
</gene>
<dbReference type="GO" id="GO:0099122">
    <property type="term" value="F:RNA polymerase II C-terminal domain binding"/>
    <property type="evidence" value="ECO:0007669"/>
    <property type="project" value="InterPro"/>
</dbReference>
<evidence type="ECO:0000313" key="4">
    <source>
        <dbReference type="Proteomes" id="UP001497623"/>
    </source>
</evidence>
<dbReference type="PANTHER" id="PTHR21727:SF0">
    <property type="entry name" value="MRNA (2'-O-METHYLADENOSINE-N(6)-)-METHYLTRANSFERASE"/>
    <property type="match status" value="1"/>
</dbReference>
<evidence type="ECO:0000313" key="3">
    <source>
        <dbReference type="EMBL" id="CAL4067451.1"/>
    </source>
</evidence>
<keyword evidence="4" id="KW-1185">Reference proteome</keyword>
<evidence type="ECO:0000256" key="1">
    <source>
        <dbReference type="SAM" id="MobiDB-lite"/>
    </source>
</evidence>
<feature type="region of interest" description="Disordered" evidence="1">
    <location>
        <begin position="36"/>
        <end position="113"/>
    </location>
</feature>
<dbReference type="AlphaFoldDB" id="A0AAV2Q2M9"/>
<dbReference type="Pfam" id="PF12237">
    <property type="entry name" value="PCIF1_WW"/>
    <property type="match status" value="1"/>
</dbReference>
<dbReference type="PANTHER" id="PTHR21727">
    <property type="entry name" value="PHOSPHORYLATED CTD INTERACTING FACTOR 1"/>
    <property type="match status" value="1"/>
</dbReference>
<protein>
    <recommendedName>
        <fullName evidence="2">PCIF1 WW domain-containing protein</fullName>
    </recommendedName>
</protein>